<name>A0A316UCD3_9BASI</name>
<feature type="compositionally biased region" description="Basic and acidic residues" evidence="4">
    <location>
        <begin position="76"/>
        <end position="144"/>
    </location>
</feature>
<keyword evidence="3" id="KW-0539">Nucleus</keyword>
<dbReference type="GO" id="GO:0016604">
    <property type="term" value="C:nuclear body"/>
    <property type="evidence" value="ECO:0007669"/>
    <property type="project" value="TreeGrafter"/>
</dbReference>
<evidence type="ECO:0000313" key="7">
    <source>
        <dbReference type="EMBL" id="PWN22839.1"/>
    </source>
</evidence>
<sequence>MDSYRPSFGADDDPYANGRSRSPPPAALARKDVDYDLPHRSRSPDYSRGAGPRGSMYRSVADEDRERSRSPYGSRHVSERDVYDRGYDRYAPERERAPARYTDEYGRDRYGDGEDGYRNPATRYRDDGYYEQALERDRQRDRGRYGGRGDGGAPIPDPLDAPSLLPFKQFAQVHRQRQARLDPESTTSNLTTQEMFDLYKRYKAVYTARSARKFWEEKKGVAFFLEKYGMGESEIERRRERRRLGRKGRKRAWFDELQAGKLDKVTFEMHFAPLKKGGRRAEESEGGSEDSSMNTVYSRYGEPIKVSTDALPVDPSPTQLLIMRIPPGLSRRILEAELARNAGFQYLALGEAHANKQYYALGWAVFDNETNTEDARRNLLDSAVVSDNKLQLDVAARGAQVKFRTAPSGSGSLKRLAKDLKQARDVVKWAERDDVQTLWPEGGDLDEEDRQALLKPASNEITRHVFERMGLRRYFDQTREGEEEDDILMQIHENARAFDSPEDKEEIRLVIMKVLDLHLDLLREVYHCDYYSSTICDFGEELDRRARAHFRRCYPDGETEAEREGRDAAADGGQNMGEEQWAENLDRKHLLLVESPTIDIEEVGGVDLDKLCLELATPFIRQDDKEKHRCIVEVPNPAVEGTVKTCDKLFKALIFVQKHVCNKHKDLIERELGGRREDITYLNNYVRDPTRVMPPLQQSGNANGRGYDASGGSIIRMGPTSFGPEEGGRRGGRRRSASPGRRNGGDSWTPGGGGVRLSDRLGQPPPIHLGGSNGLPPAIHLGGGSISLAPLHLRLGAQQPSPALMGMPYQQQTAIASPAQPMSTEPLPPPPRPLDPRAARGQTRSYQDLDVSAGGAKEEEVMELEY</sequence>
<feature type="domain" description="SERRATE/Ars2 N-terminal" evidence="6">
    <location>
        <begin position="184"/>
        <end position="272"/>
    </location>
</feature>
<feature type="region of interest" description="Disordered" evidence="4">
    <location>
        <begin position="690"/>
        <end position="774"/>
    </location>
</feature>
<feature type="domain" description="SERRATE/Ars2 C-terminal" evidence="5">
    <location>
        <begin position="648"/>
        <end position="706"/>
    </location>
</feature>
<evidence type="ECO:0000259" key="5">
    <source>
        <dbReference type="Pfam" id="PF04959"/>
    </source>
</evidence>
<dbReference type="Pfam" id="PF12066">
    <property type="entry name" value="SERRATE_Ars2_N"/>
    <property type="match status" value="1"/>
</dbReference>
<dbReference type="GeneID" id="37017415"/>
<feature type="region of interest" description="Disordered" evidence="4">
    <location>
        <begin position="816"/>
        <end position="866"/>
    </location>
</feature>
<dbReference type="Pfam" id="PF04959">
    <property type="entry name" value="ARS2"/>
    <property type="match status" value="1"/>
</dbReference>
<evidence type="ECO:0000256" key="4">
    <source>
        <dbReference type="SAM" id="MobiDB-lite"/>
    </source>
</evidence>
<dbReference type="GO" id="GO:0031047">
    <property type="term" value="P:regulatory ncRNA-mediated gene silencing"/>
    <property type="evidence" value="ECO:0007669"/>
    <property type="project" value="UniProtKB-ARBA"/>
</dbReference>
<comment type="subcellular location">
    <subcellularLocation>
        <location evidence="1">Nucleus</location>
    </subcellularLocation>
</comment>
<reference evidence="7 8" key="1">
    <citation type="journal article" date="2018" name="Mol. Biol. Evol.">
        <title>Broad Genomic Sampling Reveals a Smut Pathogenic Ancestry of the Fungal Clade Ustilaginomycotina.</title>
        <authorList>
            <person name="Kijpornyongpan T."/>
            <person name="Mondo S.J."/>
            <person name="Barry K."/>
            <person name="Sandor L."/>
            <person name="Lee J."/>
            <person name="Lipzen A."/>
            <person name="Pangilinan J."/>
            <person name="LaButti K."/>
            <person name="Hainaut M."/>
            <person name="Henrissat B."/>
            <person name="Grigoriev I.V."/>
            <person name="Spatafora J.W."/>
            <person name="Aime M.C."/>
        </authorList>
    </citation>
    <scope>NUCLEOTIDE SEQUENCE [LARGE SCALE GENOMIC DNA]</scope>
    <source>
        <strain evidence="7 8">MCA 4718</strain>
    </source>
</reference>
<dbReference type="AlphaFoldDB" id="A0A316UCD3"/>
<evidence type="ECO:0000256" key="2">
    <source>
        <dbReference type="ARBA" id="ARBA00005407"/>
    </source>
</evidence>
<dbReference type="InterPro" id="IPR039727">
    <property type="entry name" value="SE/Ars2"/>
</dbReference>
<accession>A0A316UCD3</accession>
<evidence type="ECO:0000256" key="3">
    <source>
        <dbReference type="ARBA" id="ARBA00023242"/>
    </source>
</evidence>
<dbReference type="InterPro" id="IPR021933">
    <property type="entry name" value="SERRATE/Ars2_N"/>
</dbReference>
<dbReference type="InterPro" id="IPR007042">
    <property type="entry name" value="SERRATE/Ars2_C"/>
</dbReference>
<dbReference type="GO" id="GO:0016070">
    <property type="term" value="P:RNA metabolic process"/>
    <property type="evidence" value="ECO:0007669"/>
    <property type="project" value="UniProtKB-ARBA"/>
</dbReference>
<evidence type="ECO:0000313" key="8">
    <source>
        <dbReference type="Proteomes" id="UP000245942"/>
    </source>
</evidence>
<proteinExistence type="inferred from homology"/>
<organism evidence="7 8">
    <name type="scientific">Pseudomicrostroma glucosiphilum</name>
    <dbReference type="NCBI Taxonomy" id="1684307"/>
    <lineage>
        <taxon>Eukaryota</taxon>
        <taxon>Fungi</taxon>
        <taxon>Dikarya</taxon>
        <taxon>Basidiomycota</taxon>
        <taxon>Ustilaginomycotina</taxon>
        <taxon>Exobasidiomycetes</taxon>
        <taxon>Microstromatales</taxon>
        <taxon>Microstromatales incertae sedis</taxon>
        <taxon>Pseudomicrostroma</taxon>
    </lineage>
</organism>
<feature type="region of interest" description="Disordered" evidence="4">
    <location>
        <begin position="1"/>
        <end position="156"/>
    </location>
</feature>
<feature type="compositionally biased region" description="Basic and acidic residues" evidence="4">
    <location>
        <begin position="29"/>
        <end position="45"/>
    </location>
</feature>
<keyword evidence="8" id="KW-1185">Reference proteome</keyword>
<dbReference type="PANTHER" id="PTHR13165">
    <property type="entry name" value="ARSENITE-RESISTANCE PROTEIN 2"/>
    <property type="match status" value="1"/>
</dbReference>
<dbReference type="EMBL" id="KZ819322">
    <property type="protein sequence ID" value="PWN22839.1"/>
    <property type="molecule type" value="Genomic_DNA"/>
</dbReference>
<dbReference type="RefSeq" id="XP_025349999.1">
    <property type="nucleotide sequence ID" value="XM_025495681.1"/>
</dbReference>
<dbReference type="STRING" id="1684307.A0A316UCD3"/>
<protein>
    <submittedName>
        <fullName evidence="7">Uncharacterized protein</fullName>
    </submittedName>
</protein>
<evidence type="ECO:0000259" key="6">
    <source>
        <dbReference type="Pfam" id="PF12066"/>
    </source>
</evidence>
<dbReference type="Proteomes" id="UP000245942">
    <property type="component" value="Unassembled WGS sequence"/>
</dbReference>
<comment type="similarity">
    <text evidence="2">Belongs to the ARS2 family.</text>
</comment>
<evidence type="ECO:0000256" key="1">
    <source>
        <dbReference type="ARBA" id="ARBA00004123"/>
    </source>
</evidence>
<dbReference type="PANTHER" id="PTHR13165:SF0">
    <property type="entry name" value="SERRATE RNA EFFECTOR MOLECULE HOMOLOG"/>
    <property type="match status" value="1"/>
</dbReference>
<gene>
    <name evidence="7" type="ORF">BCV69DRAFT_99142</name>
</gene>
<feature type="compositionally biased region" description="Basic and acidic residues" evidence="4">
    <location>
        <begin position="60"/>
        <end position="69"/>
    </location>
</feature>
<dbReference type="OrthoDB" id="342064at2759"/>